<keyword evidence="3" id="KW-1185">Reference proteome</keyword>
<evidence type="ECO:0000313" key="3">
    <source>
        <dbReference type="Proteomes" id="UP000266723"/>
    </source>
</evidence>
<dbReference type="CDD" id="cd06222">
    <property type="entry name" value="RNase_H_like"/>
    <property type="match status" value="1"/>
</dbReference>
<gene>
    <name evidence="2" type="ORF">DY000_02027883</name>
</gene>
<dbReference type="SUPFAM" id="SSF53098">
    <property type="entry name" value="Ribonuclease H-like"/>
    <property type="match status" value="1"/>
</dbReference>
<name>A0ABQ7EB73_BRACR</name>
<dbReference type="InterPro" id="IPR052929">
    <property type="entry name" value="RNase_H-like_EbsB-rel"/>
</dbReference>
<accession>A0ABQ7EB73</accession>
<organism evidence="2 3">
    <name type="scientific">Brassica cretica</name>
    <name type="common">Mustard</name>
    <dbReference type="NCBI Taxonomy" id="69181"/>
    <lineage>
        <taxon>Eukaryota</taxon>
        <taxon>Viridiplantae</taxon>
        <taxon>Streptophyta</taxon>
        <taxon>Embryophyta</taxon>
        <taxon>Tracheophyta</taxon>
        <taxon>Spermatophyta</taxon>
        <taxon>Magnoliopsida</taxon>
        <taxon>eudicotyledons</taxon>
        <taxon>Gunneridae</taxon>
        <taxon>Pentapetalae</taxon>
        <taxon>rosids</taxon>
        <taxon>malvids</taxon>
        <taxon>Brassicales</taxon>
        <taxon>Brassicaceae</taxon>
        <taxon>Brassiceae</taxon>
        <taxon>Brassica</taxon>
    </lineage>
</organism>
<protein>
    <recommendedName>
        <fullName evidence="1">RNase H type-1 domain-containing protein</fullName>
    </recommendedName>
</protein>
<sequence length="215" mass="23521">MPHVDPRPACEFHVHLCTQVCLPPSGVPSGSLVPWILWTIWKARNKFVFEGFSASPEDTLTSAIVLAREWSINCKEERSGPAGRVRAEPTMQGSHLISRTDGAWNSTTNVAGLGWCILSPMQQQEFHQRREFVTSPLMAEGLALREAVLTCRNQGLDSSRILLSCVSSGAGVAELHTVVSDILTMAGELRSVSFVWISREKNALATDPTPPSINL</sequence>
<dbReference type="Gene3D" id="3.30.420.10">
    <property type="entry name" value="Ribonuclease H-like superfamily/Ribonuclease H"/>
    <property type="match status" value="1"/>
</dbReference>
<proteinExistence type="predicted"/>
<dbReference type="InterPro" id="IPR044730">
    <property type="entry name" value="RNase_H-like_dom_plant"/>
</dbReference>
<dbReference type="InterPro" id="IPR036397">
    <property type="entry name" value="RNaseH_sf"/>
</dbReference>
<dbReference type="InterPro" id="IPR012337">
    <property type="entry name" value="RNaseH-like_sf"/>
</dbReference>
<feature type="domain" description="RNase H type-1" evidence="1">
    <location>
        <begin position="100"/>
        <end position="206"/>
    </location>
</feature>
<dbReference type="EMBL" id="QGKV02000299">
    <property type="protein sequence ID" value="KAF3593605.1"/>
    <property type="molecule type" value="Genomic_DNA"/>
</dbReference>
<dbReference type="InterPro" id="IPR002156">
    <property type="entry name" value="RNaseH_domain"/>
</dbReference>
<dbReference type="Pfam" id="PF13456">
    <property type="entry name" value="RVT_3"/>
    <property type="match status" value="1"/>
</dbReference>
<reference evidence="2 3" key="1">
    <citation type="journal article" date="2020" name="BMC Genomics">
        <title>Intraspecific diversification of the crop wild relative Brassica cretica Lam. using demographic model selection.</title>
        <authorList>
            <person name="Kioukis A."/>
            <person name="Michalopoulou V.A."/>
            <person name="Briers L."/>
            <person name="Pirintsos S."/>
            <person name="Studholme D.J."/>
            <person name="Pavlidis P."/>
            <person name="Sarris P.F."/>
        </authorList>
    </citation>
    <scope>NUCLEOTIDE SEQUENCE [LARGE SCALE GENOMIC DNA]</scope>
    <source>
        <strain evidence="3">cv. PFS-1207/04</strain>
    </source>
</reference>
<dbReference type="Proteomes" id="UP000266723">
    <property type="component" value="Unassembled WGS sequence"/>
</dbReference>
<evidence type="ECO:0000313" key="2">
    <source>
        <dbReference type="EMBL" id="KAF3593605.1"/>
    </source>
</evidence>
<dbReference type="PANTHER" id="PTHR47074:SF11">
    <property type="entry name" value="REVERSE TRANSCRIPTASE-LIKE PROTEIN"/>
    <property type="match status" value="1"/>
</dbReference>
<dbReference type="PANTHER" id="PTHR47074">
    <property type="entry name" value="BNAC02G40300D PROTEIN"/>
    <property type="match status" value="1"/>
</dbReference>
<comment type="caution">
    <text evidence="2">The sequence shown here is derived from an EMBL/GenBank/DDBJ whole genome shotgun (WGS) entry which is preliminary data.</text>
</comment>
<evidence type="ECO:0000259" key="1">
    <source>
        <dbReference type="Pfam" id="PF13456"/>
    </source>
</evidence>